<evidence type="ECO:0000256" key="1">
    <source>
        <dbReference type="SAM" id="SignalP"/>
    </source>
</evidence>
<accession>A0A558GJK4</accession>
<name>A0A558GJK4_PAENT</name>
<dbReference type="AlphaFoldDB" id="A0A558GJK4"/>
<feature type="non-terminal residue" evidence="2">
    <location>
        <position position="119"/>
    </location>
</feature>
<dbReference type="OrthoDB" id="9930430at2"/>
<organism evidence="2 3">
    <name type="scientific">Paenarthrobacter nitroguajacolicus</name>
    <name type="common">Arthrobacter nitroguajacolicus</name>
    <dbReference type="NCBI Taxonomy" id="211146"/>
    <lineage>
        <taxon>Bacteria</taxon>
        <taxon>Bacillati</taxon>
        <taxon>Actinomycetota</taxon>
        <taxon>Actinomycetes</taxon>
        <taxon>Micrococcales</taxon>
        <taxon>Micrococcaceae</taxon>
        <taxon>Paenarthrobacter</taxon>
    </lineage>
</organism>
<keyword evidence="1" id="KW-0732">Signal</keyword>
<sequence>MKKTLLKTLVVTSLLSTALTSQAANLQQDTFPYITCSVIELGIAKNGGEADTDLASYYISGGLLNEYLDRGHSLDEISTILEIASQSQPSQQKQYHQSIVASINETVEFFEGWTKDEGI</sequence>
<reference evidence="2 3" key="1">
    <citation type="submission" date="2019-07" db="EMBL/GenBank/DDBJ databases">
        <title>Diversity of Bacteria from Kongsfjorden, Arctic.</title>
        <authorList>
            <person name="Yu Y."/>
        </authorList>
    </citation>
    <scope>NUCLEOTIDE SEQUENCE [LARGE SCALE GENOMIC DNA]</scope>
    <source>
        <strain evidence="2 3">SM1928</strain>
    </source>
</reference>
<comment type="caution">
    <text evidence="2">The sequence shown here is derived from an EMBL/GenBank/DDBJ whole genome shotgun (WGS) entry which is preliminary data.</text>
</comment>
<dbReference type="Proteomes" id="UP000316500">
    <property type="component" value="Unassembled WGS sequence"/>
</dbReference>
<feature type="signal peptide" evidence="1">
    <location>
        <begin position="1"/>
        <end position="23"/>
    </location>
</feature>
<dbReference type="EMBL" id="VNFK01000099">
    <property type="protein sequence ID" value="TVU57059.1"/>
    <property type="molecule type" value="Genomic_DNA"/>
</dbReference>
<dbReference type="RefSeq" id="WP_144653456.1">
    <property type="nucleotide sequence ID" value="NZ_VNFK01000099.1"/>
</dbReference>
<protein>
    <submittedName>
        <fullName evidence="2">Uncharacterized protein</fullName>
    </submittedName>
</protein>
<evidence type="ECO:0000313" key="2">
    <source>
        <dbReference type="EMBL" id="TVU57059.1"/>
    </source>
</evidence>
<proteinExistence type="predicted"/>
<evidence type="ECO:0000313" key="3">
    <source>
        <dbReference type="Proteomes" id="UP000316500"/>
    </source>
</evidence>
<feature type="chain" id="PRO_5021745875" evidence="1">
    <location>
        <begin position="24"/>
        <end position="119"/>
    </location>
</feature>
<gene>
    <name evidence="2" type="ORF">FQP90_23150</name>
</gene>